<keyword evidence="2" id="KW-1185">Reference proteome</keyword>
<accession>A0ABC8UI20</accession>
<gene>
    <name evidence="1" type="ORF">ILEXP_LOCUS50709</name>
</gene>
<organism evidence="1 2">
    <name type="scientific">Ilex paraguariensis</name>
    <name type="common">yerba mate</name>
    <dbReference type="NCBI Taxonomy" id="185542"/>
    <lineage>
        <taxon>Eukaryota</taxon>
        <taxon>Viridiplantae</taxon>
        <taxon>Streptophyta</taxon>
        <taxon>Embryophyta</taxon>
        <taxon>Tracheophyta</taxon>
        <taxon>Spermatophyta</taxon>
        <taxon>Magnoliopsida</taxon>
        <taxon>eudicotyledons</taxon>
        <taxon>Gunneridae</taxon>
        <taxon>Pentapetalae</taxon>
        <taxon>asterids</taxon>
        <taxon>campanulids</taxon>
        <taxon>Aquifoliales</taxon>
        <taxon>Aquifoliaceae</taxon>
        <taxon>Ilex</taxon>
    </lineage>
</organism>
<evidence type="ECO:0000313" key="2">
    <source>
        <dbReference type="Proteomes" id="UP001642360"/>
    </source>
</evidence>
<sequence length="132" mass="14846">MNDFRVSCHCVHVFACGASNSPPTTTNSPSAGPLLFPFPDPDSAFPSHLQINKHSNDIITHFMAKEWKPYVVEEHSIIIFTCVMLWSSSKLGRLLSKQIETSHNPNDTHYPHIFSTLSHSLFPSTPPRPIYD</sequence>
<comment type="caution">
    <text evidence="1">The sequence shown here is derived from an EMBL/GenBank/DDBJ whole genome shotgun (WGS) entry which is preliminary data.</text>
</comment>
<dbReference type="AlphaFoldDB" id="A0ABC8UI20"/>
<name>A0ABC8UI20_9AQUA</name>
<proteinExistence type="predicted"/>
<evidence type="ECO:0000313" key="1">
    <source>
        <dbReference type="EMBL" id="CAK9180688.1"/>
    </source>
</evidence>
<reference evidence="1 2" key="1">
    <citation type="submission" date="2024-02" db="EMBL/GenBank/DDBJ databases">
        <authorList>
            <person name="Vignale AGUSTIN F."/>
            <person name="Sosa J E."/>
            <person name="Modenutti C."/>
        </authorList>
    </citation>
    <scope>NUCLEOTIDE SEQUENCE [LARGE SCALE GENOMIC DNA]</scope>
</reference>
<dbReference type="EMBL" id="CAUOFW020007823">
    <property type="protein sequence ID" value="CAK9180688.1"/>
    <property type="molecule type" value="Genomic_DNA"/>
</dbReference>
<dbReference type="Proteomes" id="UP001642360">
    <property type="component" value="Unassembled WGS sequence"/>
</dbReference>
<protein>
    <submittedName>
        <fullName evidence="1">Uncharacterized protein</fullName>
    </submittedName>
</protein>